<keyword evidence="3" id="KW-1185">Reference proteome</keyword>
<reference evidence="2" key="2">
    <citation type="submission" date="2020-08" db="EMBL/GenBank/DDBJ databases">
        <title>Plant Genome Project.</title>
        <authorList>
            <person name="Zhang R.-G."/>
        </authorList>
    </citation>
    <scope>NUCLEOTIDE SEQUENCE</scope>
    <source>
        <strain evidence="2">Huo1</strain>
        <tissue evidence="2">Leaf</tissue>
    </source>
</reference>
<proteinExistence type="predicted"/>
<reference evidence="2" key="1">
    <citation type="submission" date="2018-01" db="EMBL/GenBank/DDBJ databases">
        <authorList>
            <person name="Mao J.F."/>
        </authorList>
    </citation>
    <scope>NUCLEOTIDE SEQUENCE</scope>
    <source>
        <strain evidence="2">Huo1</strain>
        <tissue evidence="2">Leaf</tissue>
    </source>
</reference>
<name>A0A8X8WBN0_SALSN</name>
<dbReference type="Gene3D" id="1.25.40.10">
    <property type="entry name" value="Tetratricopeptide repeat domain"/>
    <property type="match status" value="1"/>
</dbReference>
<dbReference type="Proteomes" id="UP000298416">
    <property type="component" value="Unassembled WGS sequence"/>
</dbReference>
<dbReference type="SMART" id="SM00028">
    <property type="entry name" value="TPR"/>
    <property type="match status" value="2"/>
</dbReference>
<dbReference type="InterPro" id="IPR011990">
    <property type="entry name" value="TPR-like_helical_dom_sf"/>
</dbReference>
<dbReference type="AlphaFoldDB" id="A0A8X8WBN0"/>
<evidence type="ECO:0000313" key="3">
    <source>
        <dbReference type="Proteomes" id="UP000298416"/>
    </source>
</evidence>
<dbReference type="InterPro" id="IPR019734">
    <property type="entry name" value="TPR_rpt"/>
</dbReference>
<evidence type="ECO:0000313" key="2">
    <source>
        <dbReference type="EMBL" id="KAG6391640.1"/>
    </source>
</evidence>
<dbReference type="InterPro" id="IPR038645">
    <property type="entry name" value="TTC5_OB_sf"/>
</dbReference>
<evidence type="ECO:0000259" key="1">
    <source>
        <dbReference type="Pfam" id="PF16669"/>
    </source>
</evidence>
<sequence>MSIEAKETAEDLFAEASRAVDLLYNIRDTYFPESPDEKASKLSTESNLSLQVLDRIPQEKRKMPGHRATFEYLRGKVLDVFPEYKKEAEDHLSKAVKLNPSLADAWLSLGNCIWKKGDLVSAKNCFTLGLSKGPHKGLLCQLSMLERRMAQGSEDQVKIVDDSIKHPKEAISLDVKDGNSWYNLGNACLTSFFVTGAWDHGKLLQSLKSYQLAEKDERMKSNPDLYFNCAIVNKYLENYERALSGFEAAALRDPGLNATEEVQKIIRLLDKIDSSLRGQTKVKRLASMASSLASVNLNPSYKKETVDCLSEGLNKAVGIVGKVIFFIKHENVAPFYYLLCDPSQKCYVLSVYGVHNEAIKEGDQVTILEHSYQYIDFSWKGKIASFLSTTNYSLSSVFYHQSYQFRSVRVDFMEQMLVNGKALPPQHSVQTSIYAQNKT</sequence>
<feature type="domain" description="Tetratricopeptide repeat protein 5 OB fold" evidence="1">
    <location>
        <begin position="301"/>
        <end position="430"/>
    </location>
</feature>
<dbReference type="Gene3D" id="2.40.50.550">
    <property type="match status" value="1"/>
</dbReference>
<gene>
    <name evidence="2" type="ORF">SASPL_149397</name>
</gene>
<dbReference type="Pfam" id="PF16669">
    <property type="entry name" value="TTC5_OB"/>
    <property type="match status" value="1"/>
</dbReference>
<comment type="caution">
    <text evidence="2">The sequence shown here is derived from an EMBL/GenBank/DDBJ whole genome shotgun (WGS) entry which is preliminary data.</text>
</comment>
<dbReference type="SUPFAM" id="SSF48452">
    <property type="entry name" value="TPR-like"/>
    <property type="match status" value="1"/>
</dbReference>
<accession>A0A8X8WBN0</accession>
<dbReference type="PANTHER" id="PTHR26312:SF194">
    <property type="entry name" value="OS01G0506200 PROTEIN"/>
    <property type="match status" value="1"/>
</dbReference>
<dbReference type="InterPro" id="IPR032076">
    <property type="entry name" value="TTC5_OB"/>
</dbReference>
<dbReference type="PANTHER" id="PTHR26312">
    <property type="entry name" value="TETRATRICOPEPTIDE REPEAT PROTEIN 5"/>
    <property type="match status" value="1"/>
</dbReference>
<organism evidence="2">
    <name type="scientific">Salvia splendens</name>
    <name type="common">Scarlet sage</name>
    <dbReference type="NCBI Taxonomy" id="180675"/>
    <lineage>
        <taxon>Eukaryota</taxon>
        <taxon>Viridiplantae</taxon>
        <taxon>Streptophyta</taxon>
        <taxon>Embryophyta</taxon>
        <taxon>Tracheophyta</taxon>
        <taxon>Spermatophyta</taxon>
        <taxon>Magnoliopsida</taxon>
        <taxon>eudicotyledons</taxon>
        <taxon>Gunneridae</taxon>
        <taxon>Pentapetalae</taxon>
        <taxon>asterids</taxon>
        <taxon>lamiids</taxon>
        <taxon>Lamiales</taxon>
        <taxon>Lamiaceae</taxon>
        <taxon>Nepetoideae</taxon>
        <taxon>Mentheae</taxon>
        <taxon>Salviinae</taxon>
        <taxon>Salvia</taxon>
        <taxon>Salvia subgen. Calosphace</taxon>
        <taxon>core Calosphace</taxon>
    </lineage>
</organism>
<protein>
    <recommendedName>
        <fullName evidence="1">Tetratricopeptide repeat protein 5 OB fold domain-containing protein</fullName>
    </recommendedName>
</protein>
<dbReference type="EMBL" id="PNBA02000019">
    <property type="protein sequence ID" value="KAG6391640.1"/>
    <property type="molecule type" value="Genomic_DNA"/>
</dbReference>